<organism evidence="2 3">
    <name type="scientific">Linderina pennispora</name>
    <dbReference type="NCBI Taxonomy" id="61395"/>
    <lineage>
        <taxon>Eukaryota</taxon>
        <taxon>Fungi</taxon>
        <taxon>Fungi incertae sedis</taxon>
        <taxon>Zoopagomycota</taxon>
        <taxon>Kickxellomycotina</taxon>
        <taxon>Kickxellomycetes</taxon>
        <taxon>Kickxellales</taxon>
        <taxon>Kickxellaceae</taxon>
        <taxon>Linderina</taxon>
    </lineage>
</organism>
<dbReference type="OrthoDB" id="2333384at2759"/>
<feature type="domain" description="Arrestin-like N-terminal" evidence="1">
    <location>
        <begin position="25"/>
        <end position="127"/>
    </location>
</feature>
<dbReference type="STRING" id="61395.A0A1Y1WGX4"/>
<evidence type="ECO:0000259" key="1">
    <source>
        <dbReference type="Pfam" id="PF00339"/>
    </source>
</evidence>
<dbReference type="Pfam" id="PF00339">
    <property type="entry name" value="Arrestin_N"/>
    <property type="match status" value="1"/>
</dbReference>
<dbReference type="Proteomes" id="UP000193922">
    <property type="component" value="Unassembled WGS sequence"/>
</dbReference>
<dbReference type="EMBL" id="MCFD01000002">
    <property type="protein sequence ID" value="ORX72759.1"/>
    <property type="molecule type" value="Genomic_DNA"/>
</dbReference>
<dbReference type="InterPro" id="IPR014756">
    <property type="entry name" value="Ig_E-set"/>
</dbReference>
<gene>
    <name evidence="2" type="ORF">DL89DRAFT_290594</name>
</gene>
<dbReference type="SUPFAM" id="SSF81296">
    <property type="entry name" value="E set domains"/>
    <property type="match status" value="1"/>
</dbReference>
<proteinExistence type="predicted"/>
<name>A0A1Y1WGX4_9FUNG</name>
<reference evidence="2 3" key="1">
    <citation type="submission" date="2016-07" db="EMBL/GenBank/DDBJ databases">
        <title>Pervasive Adenine N6-methylation of Active Genes in Fungi.</title>
        <authorList>
            <consortium name="DOE Joint Genome Institute"/>
            <person name="Mondo S.J."/>
            <person name="Dannebaum R.O."/>
            <person name="Kuo R.C."/>
            <person name="Labutti K."/>
            <person name="Haridas S."/>
            <person name="Kuo A."/>
            <person name="Salamov A."/>
            <person name="Ahrendt S.R."/>
            <person name="Lipzen A."/>
            <person name="Sullivan W."/>
            <person name="Andreopoulos W.B."/>
            <person name="Clum A."/>
            <person name="Lindquist E."/>
            <person name="Daum C."/>
            <person name="Ramamoorthy G.K."/>
            <person name="Gryganskyi A."/>
            <person name="Culley D."/>
            <person name="Magnuson J.K."/>
            <person name="James T.Y."/>
            <person name="O'Malley M.A."/>
            <person name="Stajich J.E."/>
            <person name="Spatafora J.W."/>
            <person name="Visel A."/>
            <person name="Grigoriev I.V."/>
        </authorList>
    </citation>
    <scope>NUCLEOTIDE SEQUENCE [LARGE SCALE GENOMIC DNA]</scope>
    <source>
        <strain evidence="2 3">ATCC 12442</strain>
    </source>
</reference>
<protein>
    <recommendedName>
        <fullName evidence="1">Arrestin-like N-terminal domain-containing protein</fullName>
    </recommendedName>
</protein>
<dbReference type="RefSeq" id="XP_040746099.1">
    <property type="nucleotide sequence ID" value="XM_040890096.1"/>
</dbReference>
<sequence>MLYVHTRILPDTPYITLRGQPAEASGQEVAGRVMISLGRSIKIKSVRISFQSRSSTRHLSRRQNAISGDLQLTQPLFEATAPAGFETWQPTSEAREFPFSFAIPGHLHESVATEYGQIGYELKVTLRTCGFGINVWTESLKIPVYRVPEDGTPWALSLAESMQLQADWLGAVELEVLSDSVAYTEKSNIGVKTVVRPLKKGYTLVDVGLKLRERIRCPTVVNKFGDTKNIENTLCESTLKTSDPEGGHMFMLPLTHEHSFDMSLTLVVAATIFDEKGEPHYLRTSIGVHIVPPMAIEGQFSHLPSYTESNDDALLLRAPASALRRPSQILAFSPSMNNLALPPPSYQAHTMSYNRHSITV</sequence>
<dbReference type="GeneID" id="63806744"/>
<evidence type="ECO:0000313" key="3">
    <source>
        <dbReference type="Proteomes" id="UP000193922"/>
    </source>
</evidence>
<keyword evidence="3" id="KW-1185">Reference proteome</keyword>
<accession>A0A1Y1WGX4</accession>
<dbReference type="InterPro" id="IPR011021">
    <property type="entry name" value="Arrestin-like_N"/>
</dbReference>
<evidence type="ECO:0000313" key="2">
    <source>
        <dbReference type="EMBL" id="ORX72759.1"/>
    </source>
</evidence>
<dbReference type="Gene3D" id="2.60.40.640">
    <property type="match status" value="1"/>
</dbReference>
<dbReference type="AlphaFoldDB" id="A0A1Y1WGX4"/>
<comment type="caution">
    <text evidence="2">The sequence shown here is derived from an EMBL/GenBank/DDBJ whole genome shotgun (WGS) entry which is preliminary data.</text>
</comment>
<dbReference type="InterPro" id="IPR014752">
    <property type="entry name" value="Arrestin-like_C"/>
</dbReference>